<dbReference type="SUPFAM" id="SSF55073">
    <property type="entry name" value="Nucleotide cyclase"/>
    <property type="match status" value="1"/>
</dbReference>
<gene>
    <name evidence="4" type="ORF">SIID45300_01957</name>
</gene>
<feature type="domain" description="HAMP" evidence="3">
    <location>
        <begin position="379"/>
        <end position="432"/>
    </location>
</feature>
<name>A0ABQ0C9S7_9PROT</name>
<dbReference type="PROSITE" id="PS50885">
    <property type="entry name" value="HAMP"/>
    <property type="match status" value="1"/>
</dbReference>
<evidence type="ECO:0000259" key="3">
    <source>
        <dbReference type="PROSITE" id="PS50885"/>
    </source>
</evidence>
<comment type="caution">
    <text evidence="4">The sequence shown here is derived from an EMBL/GenBank/DDBJ whole genome shotgun (WGS) entry which is preliminary data.</text>
</comment>
<dbReference type="Pfam" id="PF00211">
    <property type="entry name" value="Guanylate_cyc"/>
    <property type="match status" value="1"/>
</dbReference>
<proteinExistence type="predicted"/>
<dbReference type="PANTHER" id="PTHR43081">
    <property type="entry name" value="ADENYLATE CYCLASE, TERMINAL-DIFFERENTIATION SPECIFIC-RELATED"/>
    <property type="match status" value="1"/>
</dbReference>
<feature type="transmembrane region" description="Helical" evidence="1">
    <location>
        <begin position="360"/>
        <end position="379"/>
    </location>
</feature>
<keyword evidence="1" id="KW-0472">Membrane</keyword>
<dbReference type="InterPro" id="IPR003660">
    <property type="entry name" value="HAMP_dom"/>
</dbReference>
<sequence length="720" mass="80378">MNWFKKGIPFHINLLSIFLMVVGTLCGALTWYNYSANSATAISAAQALLEQVNQKIIERFQRAYDPIFSLTDIVTSIRPIKELPALDKLHPSQDYLRQILSHNPQVFAVYIGYDTGDFFYVVNLGPEAEFRKSLNAPEEAQYGVMTVLANDPDIPRKRWVFLDKNGFSLGVHPLEKTEFDPRVRPWYINALETTSAKASELYVYSSSKKPGVTISQRFQGDDEIDGVFGVDMTVSHFAHFLQQQKFSASSQLLFFNGKGELTAHPDASKSMRVATDEKNGNPILVLGRVADLHDPIVNELFFRHQYGFWKNGMVFEVNGEKHIGQITSVPDKYAKDTKIAITVPLSEFLGPISETGKNSLIFAAIALALAMPIILIISVRIGKALRELVAETGRIRQFQLTGPVKVSSAVSEIKMLTQSIGAMKSALNTFGQYVPKALVYQLIESGKGVGLGGDRRTLTLMFTDVSGFTSMSETMSAEDLTYKISEYLKHLTIAIFDNNGTIDKYIGDSIMAFWNAPARLDDHATHACRAALGCALASRKLNEQWRQIGQKEMFTRIGLHTGEAVVGNIGSTDRMDYTAMGATVNQAARIEALNTIYGSQILITNAVLKQIGPEFVTRMVDKVLPKGVKEPVELHELLGLRDGPEALQVPEARMRELEIWAPVIGLYQAQRWEEVKEICRRLLELVPESTLATLYIRRCEQFQANPPPPEWNGTQVFLRK</sequence>
<evidence type="ECO:0000313" key="5">
    <source>
        <dbReference type="Proteomes" id="UP001628193"/>
    </source>
</evidence>
<keyword evidence="5" id="KW-1185">Reference proteome</keyword>
<feature type="transmembrane region" description="Helical" evidence="1">
    <location>
        <begin position="12"/>
        <end position="34"/>
    </location>
</feature>
<dbReference type="Proteomes" id="UP001628193">
    <property type="component" value="Unassembled WGS sequence"/>
</dbReference>
<dbReference type="Gene3D" id="3.30.70.1230">
    <property type="entry name" value="Nucleotide cyclase"/>
    <property type="match status" value="1"/>
</dbReference>
<dbReference type="EMBL" id="BAAFGK010000004">
    <property type="protein sequence ID" value="GAB0057625.1"/>
    <property type="molecule type" value="Genomic_DNA"/>
</dbReference>
<protein>
    <recommendedName>
        <fullName evidence="6">Adenylate cyclase</fullName>
    </recommendedName>
</protein>
<dbReference type="RefSeq" id="WP_420905317.1">
    <property type="nucleotide sequence ID" value="NZ_BAAFGK010000004.1"/>
</dbReference>
<organism evidence="4 5">
    <name type="scientific">Candidatus Magnetaquiglobus chichijimensis</name>
    <dbReference type="NCBI Taxonomy" id="3141448"/>
    <lineage>
        <taxon>Bacteria</taxon>
        <taxon>Pseudomonadati</taxon>
        <taxon>Pseudomonadota</taxon>
        <taxon>Magnetococcia</taxon>
        <taxon>Magnetococcales</taxon>
        <taxon>Candidatus Magnetaquicoccaceae</taxon>
        <taxon>Candidatus Magnetaquiglobus</taxon>
    </lineage>
</organism>
<dbReference type="InterPro" id="IPR001054">
    <property type="entry name" value="A/G_cyclase"/>
</dbReference>
<dbReference type="PROSITE" id="PS50125">
    <property type="entry name" value="GUANYLATE_CYCLASE_2"/>
    <property type="match status" value="1"/>
</dbReference>
<dbReference type="PANTHER" id="PTHR43081:SF1">
    <property type="entry name" value="ADENYLATE CYCLASE, TERMINAL-DIFFERENTIATION SPECIFIC"/>
    <property type="match status" value="1"/>
</dbReference>
<keyword evidence="1" id="KW-1133">Transmembrane helix</keyword>
<dbReference type="Gene3D" id="3.30.450.20">
    <property type="entry name" value="PAS domain"/>
    <property type="match status" value="1"/>
</dbReference>
<dbReference type="InterPro" id="IPR029151">
    <property type="entry name" value="Sensor-like_sf"/>
</dbReference>
<dbReference type="InterPro" id="IPR029787">
    <property type="entry name" value="Nucleotide_cyclase"/>
</dbReference>
<feature type="domain" description="Guanylate cyclase" evidence="2">
    <location>
        <begin position="459"/>
        <end position="591"/>
    </location>
</feature>
<dbReference type="Gene3D" id="6.10.340.10">
    <property type="match status" value="1"/>
</dbReference>
<evidence type="ECO:0008006" key="6">
    <source>
        <dbReference type="Google" id="ProtNLM"/>
    </source>
</evidence>
<dbReference type="InterPro" id="IPR050697">
    <property type="entry name" value="Adenylyl/Guanylyl_Cyclase_3/4"/>
</dbReference>
<dbReference type="Pfam" id="PF22673">
    <property type="entry name" value="MCP-like_PDC_1"/>
    <property type="match status" value="1"/>
</dbReference>
<accession>A0ABQ0C9S7</accession>
<evidence type="ECO:0000313" key="4">
    <source>
        <dbReference type="EMBL" id="GAB0057625.1"/>
    </source>
</evidence>
<keyword evidence="1" id="KW-0812">Transmembrane</keyword>
<dbReference type="SUPFAM" id="SSF103190">
    <property type="entry name" value="Sensory domain-like"/>
    <property type="match status" value="1"/>
</dbReference>
<dbReference type="CDD" id="cd07302">
    <property type="entry name" value="CHD"/>
    <property type="match status" value="1"/>
</dbReference>
<evidence type="ECO:0000259" key="2">
    <source>
        <dbReference type="PROSITE" id="PS50125"/>
    </source>
</evidence>
<evidence type="ECO:0000256" key="1">
    <source>
        <dbReference type="SAM" id="Phobius"/>
    </source>
</evidence>
<dbReference type="SMART" id="SM00044">
    <property type="entry name" value="CYCc"/>
    <property type="match status" value="1"/>
</dbReference>
<reference evidence="4 5" key="1">
    <citation type="submission" date="2024-09" db="EMBL/GenBank/DDBJ databases">
        <title>Draft genome sequence of Candidatus Magnetaquicoccaceae bacterium FCR-1.</title>
        <authorList>
            <person name="Shimoshige H."/>
            <person name="Shimamura S."/>
            <person name="Taoka A."/>
            <person name="Kobayashi H."/>
            <person name="Maekawa T."/>
        </authorList>
    </citation>
    <scope>NUCLEOTIDE SEQUENCE [LARGE SCALE GENOMIC DNA]</scope>
    <source>
        <strain evidence="4 5">FCR-1</strain>
    </source>
</reference>